<comment type="caution">
    <text evidence="9">The sequence shown here is derived from an EMBL/GenBank/DDBJ whole genome shotgun (WGS) entry which is preliminary data.</text>
</comment>
<feature type="domain" description="HTH myb-type" evidence="8">
    <location>
        <begin position="1"/>
        <end position="41"/>
    </location>
</feature>
<dbReference type="InterPro" id="IPR001005">
    <property type="entry name" value="SANT/Myb"/>
</dbReference>
<dbReference type="Pfam" id="PF00249">
    <property type="entry name" value="Myb_DNA-binding"/>
    <property type="match status" value="1"/>
</dbReference>
<organism evidence="9 10">
    <name type="scientific">Adiantum capillus-veneris</name>
    <name type="common">Maidenhair fern</name>
    <dbReference type="NCBI Taxonomy" id="13818"/>
    <lineage>
        <taxon>Eukaryota</taxon>
        <taxon>Viridiplantae</taxon>
        <taxon>Streptophyta</taxon>
        <taxon>Embryophyta</taxon>
        <taxon>Tracheophyta</taxon>
        <taxon>Polypodiopsida</taxon>
        <taxon>Polypodiidae</taxon>
        <taxon>Polypodiales</taxon>
        <taxon>Pteridineae</taxon>
        <taxon>Pteridaceae</taxon>
        <taxon>Vittarioideae</taxon>
        <taxon>Adiantum</taxon>
    </lineage>
</organism>
<keyword evidence="2" id="KW-0677">Repeat</keyword>
<reference evidence="9" key="1">
    <citation type="submission" date="2021-01" db="EMBL/GenBank/DDBJ databases">
        <title>Adiantum capillus-veneris genome.</title>
        <authorList>
            <person name="Fang Y."/>
            <person name="Liao Q."/>
        </authorList>
    </citation>
    <scope>NUCLEOTIDE SEQUENCE</scope>
    <source>
        <strain evidence="9">H3</strain>
        <tissue evidence="9">Leaf</tissue>
    </source>
</reference>
<dbReference type="Proteomes" id="UP000886520">
    <property type="component" value="Chromosome 3"/>
</dbReference>
<dbReference type="AlphaFoldDB" id="A0A9D4VC46"/>
<gene>
    <name evidence="9" type="ORF">GOP47_0002714</name>
</gene>
<dbReference type="EMBL" id="JABFUD020000002">
    <property type="protein sequence ID" value="KAI5082971.1"/>
    <property type="molecule type" value="Genomic_DNA"/>
</dbReference>
<dbReference type="InterPro" id="IPR009057">
    <property type="entry name" value="Homeodomain-like_sf"/>
</dbReference>
<dbReference type="GO" id="GO:0005634">
    <property type="term" value="C:nucleus"/>
    <property type="evidence" value="ECO:0007669"/>
    <property type="project" value="UniProtKB-SubCell"/>
</dbReference>
<evidence type="ECO:0000256" key="5">
    <source>
        <dbReference type="ARBA" id="ARBA00023163"/>
    </source>
</evidence>
<evidence type="ECO:0000256" key="6">
    <source>
        <dbReference type="ARBA" id="ARBA00023242"/>
    </source>
</evidence>
<evidence type="ECO:0000313" key="9">
    <source>
        <dbReference type="EMBL" id="KAI5082971.1"/>
    </source>
</evidence>
<feature type="domain" description="HTH myb-type" evidence="8">
    <location>
        <begin position="42"/>
        <end position="96"/>
    </location>
</feature>
<evidence type="ECO:0000259" key="7">
    <source>
        <dbReference type="PROSITE" id="PS50090"/>
    </source>
</evidence>
<evidence type="ECO:0000259" key="8">
    <source>
        <dbReference type="PROSITE" id="PS51294"/>
    </source>
</evidence>
<evidence type="ECO:0000256" key="3">
    <source>
        <dbReference type="ARBA" id="ARBA00023015"/>
    </source>
</evidence>
<accession>A0A9D4VC46</accession>
<dbReference type="SUPFAM" id="SSF46689">
    <property type="entry name" value="Homeodomain-like"/>
    <property type="match status" value="1"/>
</dbReference>
<keyword evidence="5" id="KW-0804">Transcription</keyword>
<evidence type="ECO:0000256" key="1">
    <source>
        <dbReference type="ARBA" id="ARBA00004123"/>
    </source>
</evidence>
<evidence type="ECO:0000313" key="10">
    <source>
        <dbReference type="Proteomes" id="UP000886520"/>
    </source>
</evidence>
<comment type="subcellular location">
    <subcellularLocation>
        <location evidence="1">Nucleus</location>
    </subcellularLocation>
</comment>
<dbReference type="Gene3D" id="1.10.10.60">
    <property type="entry name" value="Homeodomain-like"/>
    <property type="match status" value="2"/>
</dbReference>
<protein>
    <submittedName>
        <fullName evidence="9">Uncharacterized protein</fullName>
    </submittedName>
</protein>
<feature type="domain" description="Myb-like" evidence="7">
    <location>
        <begin position="42"/>
        <end position="92"/>
    </location>
</feature>
<dbReference type="InterPro" id="IPR017930">
    <property type="entry name" value="Myb_dom"/>
</dbReference>
<name>A0A9D4VC46_ADICA</name>
<dbReference type="GO" id="GO:0003677">
    <property type="term" value="F:DNA binding"/>
    <property type="evidence" value="ECO:0007669"/>
    <property type="project" value="UniProtKB-KW"/>
</dbReference>
<keyword evidence="3" id="KW-0805">Transcription regulation</keyword>
<dbReference type="OrthoDB" id="2143914at2759"/>
<proteinExistence type="predicted"/>
<keyword evidence="4" id="KW-0238">DNA-binding</keyword>
<dbReference type="PROSITE" id="PS50090">
    <property type="entry name" value="MYB_LIKE"/>
    <property type="match status" value="1"/>
</dbReference>
<dbReference type="SMART" id="SM00717">
    <property type="entry name" value="SANT"/>
    <property type="match status" value="2"/>
</dbReference>
<dbReference type="InterPro" id="IPR051953">
    <property type="entry name" value="Plant_SW-associated_TFs"/>
</dbReference>
<dbReference type="PROSITE" id="PS51294">
    <property type="entry name" value="HTH_MYB"/>
    <property type="match status" value="2"/>
</dbReference>
<dbReference type="PANTHER" id="PTHR47997:SF83">
    <property type="match status" value="1"/>
</dbReference>
<keyword evidence="6" id="KW-0539">Nucleus</keyword>
<sequence length="514" mass="57708">MRKVLWSPEEDERLVRCISKPESFRLDRCGKSCRRRWLNHLRPDLKRGKFSLDEISLVLQLQKDMGNRWSDIARHLNGRTDNDIKNLWNTQLKKKRLAQQVDTSSSSSTVPSIVNGDFEALTTAHATSHEAKTIVCIDNNLMYGALDVKSCDLDNADMGDILLITSSGNDVNALKYCRNSASSCESRTTSEPRPSYQEHITVQCGKPNYHESFELHKNSRHLVLGSSHEQTNYWLFNSSVRGLDDVYGAESEAAYDGVSLMPTSSCSTTNNIMNCTMRWGMTPLPDQQPSHFHAITSLLEGNHPNFVGSTVTSRPILSECLFRSEDHISTFNSNITAKIMIDGDKQECNYSPNLFPTIHSTLSTHHSVHLPAPSLPSSPRSSLADSIDVPNPSIQRHLNCSPRSSTGSRSQAIEAREKHKTINNAFNVAHFSIPMDGGLVPSSDTHESEDPMVSHILGQNAYNANSVNRPNDEPPRWVETIENESAPLWDHVMDSEPLWVNYMEEWDDTLTFLD</sequence>
<keyword evidence="10" id="KW-1185">Reference proteome</keyword>
<evidence type="ECO:0000256" key="4">
    <source>
        <dbReference type="ARBA" id="ARBA00023125"/>
    </source>
</evidence>
<dbReference type="PANTHER" id="PTHR47997">
    <property type="entry name" value="MYB DOMAIN PROTEIN 55"/>
    <property type="match status" value="1"/>
</dbReference>
<dbReference type="CDD" id="cd00167">
    <property type="entry name" value="SANT"/>
    <property type="match status" value="1"/>
</dbReference>
<evidence type="ECO:0000256" key="2">
    <source>
        <dbReference type="ARBA" id="ARBA00022737"/>
    </source>
</evidence>